<dbReference type="AlphaFoldDB" id="A0A194XH96"/>
<name>A0A194XH96_MOLSC</name>
<dbReference type="InParanoid" id="A0A194XH96"/>
<organism evidence="1 2">
    <name type="scientific">Mollisia scopiformis</name>
    <name type="common">Conifer needle endophyte fungus</name>
    <name type="synonym">Phialocephala scopiformis</name>
    <dbReference type="NCBI Taxonomy" id="149040"/>
    <lineage>
        <taxon>Eukaryota</taxon>
        <taxon>Fungi</taxon>
        <taxon>Dikarya</taxon>
        <taxon>Ascomycota</taxon>
        <taxon>Pezizomycotina</taxon>
        <taxon>Leotiomycetes</taxon>
        <taxon>Helotiales</taxon>
        <taxon>Mollisiaceae</taxon>
        <taxon>Mollisia</taxon>
    </lineage>
</organism>
<dbReference type="GeneID" id="28817631"/>
<sequence length="182" mass="20083">MAPERLLSHTFSAQNVSNPFPWRQLWLCFCSFCLLHGSWLMALSALSAVFPCSFLQHHHQQQPLTYSLTLPLLCSPLSPPPLSTTVPRYSLLVQRILMSPRDLPLALGHRIAVQQRALAGHGSLREACAVRSLLQSLIEGKTKNTLARDCKPSRSLAEVSALFLPRSSSILMSDSSILPTAI</sequence>
<accession>A0A194XH96</accession>
<dbReference type="Proteomes" id="UP000070700">
    <property type="component" value="Unassembled WGS sequence"/>
</dbReference>
<evidence type="ECO:0000313" key="2">
    <source>
        <dbReference type="Proteomes" id="UP000070700"/>
    </source>
</evidence>
<keyword evidence="2" id="KW-1185">Reference proteome</keyword>
<dbReference type="RefSeq" id="XP_018073854.1">
    <property type="nucleotide sequence ID" value="XM_018207905.1"/>
</dbReference>
<proteinExistence type="predicted"/>
<reference evidence="1 2" key="1">
    <citation type="submission" date="2015-10" db="EMBL/GenBank/DDBJ databases">
        <title>Full genome of DAOMC 229536 Phialocephala scopiformis, a fungal endophyte of spruce producing the potent anti-insectan compound rugulosin.</title>
        <authorList>
            <consortium name="DOE Joint Genome Institute"/>
            <person name="Walker A.K."/>
            <person name="Frasz S.L."/>
            <person name="Seifert K.A."/>
            <person name="Miller J.D."/>
            <person name="Mondo S.J."/>
            <person name="Labutti K."/>
            <person name="Lipzen A."/>
            <person name="Dockter R."/>
            <person name="Kennedy M."/>
            <person name="Grigoriev I.V."/>
            <person name="Spatafora J.W."/>
        </authorList>
    </citation>
    <scope>NUCLEOTIDE SEQUENCE [LARGE SCALE GENOMIC DNA]</scope>
    <source>
        <strain evidence="1 2">CBS 120377</strain>
    </source>
</reference>
<protein>
    <submittedName>
        <fullName evidence="1">Uncharacterized protein</fullName>
    </submittedName>
</protein>
<evidence type="ECO:0000313" key="1">
    <source>
        <dbReference type="EMBL" id="KUJ19499.1"/>
    </source>
</evidence>
<dbReference type="EMBL" id="KQ947411">
    <property type="protein sequence ID" value="KUJ19499.1"/>
    <property type="molecule type" value="Genomic_DNA"/>
</dbReference>
<dbReference type="KEGG" id="psco:LY89DRAFT_492278"/>
<gene>
    <name evidence="1" type="ORF">LY89DRAFT_492278</name>
</gene>